<feature type="compositionally biased region" description="Basic and acidic residues" evidence="1">
    <location>
        <begin position="252"/>
        <end position="262"/>
    </location>
</feature>
<dbReference type="EMBL" id="JAFDVH010000008">
    <property type="protein sequence ID" value="KAG7472746.1"/>
    <property type="molecule type" value="Genomic_DNA"/>
</dbReference>
<reference evidence="2" key="1">
    <citation type="submission" date="2021-01" db="EMBL/GenBank/DDBJ databases">
        <authorList>
            <person name="Zahm M."/>
            <person name="Roques C."/>
            <person name="Cabau C."/>
            <person name="Klopp C."/>
            <person name="Donnadieu C."/>
            <person name="Jouanno E."/>
            <person name="Lampietro C."/>
            <person name="Louis A."/>
            <person name="Herpin A."/>
            <person name="Echchiki A."/>
            <person name="Berthelot C."/>
            <person name="Parey E."/>
            <person name="Roest-Crollius H."/>
            <person name="Braasch I."/>
            <person name="Postlethwait J."/>
            <person name="Bobe J."/>
            <person name="Montfort J."/>
            <person name="Bouchez O."/>
            <person name="Begum T."/>
            <person name="Mejri S."/>
            <person name="Adams A."/>
            <person name="Chen W.-J."/>
            <person name="Guiguen Y."/>
        </authorList>
    </citation>
    <scope>NUCLEOTIDE SEQUENCE</scope>
    <source>
        <strain evidence="2">YG-15Mar2019-1</strain>
        <tissue evidence="2">Brain</tissue>
    </source>
</reference>
<name>A0A9D3Q004_MEGAT</name>
<sequence length="737" mass="81152">MDDFDYSVQISELDWNTFFQECEECDLLPPALAGLEDSGMSDADDASSSLSSRDPHAALDTDLLEPDDPIDGLPDSEGCPVENYFSACDLPCPEDVLSCSEEDRHLESVNVFFERLKSMTEGGSFHAEAKPKGTGQGEEPAKHPAHPIGLSESKCSTDNRQRLTGAESTGSEQEDEEPVASAKPLEVEKAPDSPCPVYAMSSFWQEMEKLTINDILRLRLVGNAQTPGGLLRPQDASTADPSEAGDSGYSSHLEDSKPDRSSGDISTISDFEEECLPSHSASVNPSPEPQDTERQGQRSLGSSSSRGVLWESEPDPISTGVDNGLEGAATLHAEDANPTLFRSSSAKQGFRRMCKNISVQNLRALETEPHVNQASRNASPCTIVMEEEESKEYKGTYYESKETCNSVPLESRSNAEASATSSLPEDVFTGGYVFSFPEIFEYLFGADETKTGHTDAACTDLPVCNEGSVPEMYDHFFSEFETGNFFLPLIQGSDKSQSEPVPIFSCSRFSKRNMQFPEAYDYFFPDDSPVESSEDEDDHSHDRAPIRVVTRFDKVANTPQGAAAAPDMYEHFFADNDCRDNLFWRNPLSLRRLFFGGLTGSKQMSPPFALQPTDYQRNTVLSTIYPDSAVGNPGPASPQSPLYCLEERIFRELAEQQMRYGDLQNAVAIARPDSSLLSLKQSDMCLICIAFASWVLKTANPQDADTWKAALLANISALSAIRYLRRYIREESTTKKP</sequence>
<protein>
    <recommendedName>
        <fullName evidence="4">PGC-1 and ERR-induced regulator in muscle protein 1</fullName>
    </recommendedName>
</protein>
<accession>A0A9D3Q004</accession>
<dbReference type="AlphaFoldDB" id="A0A9D3Q004"/>
<dbReference type="GO" id="GO:0005737">
    <property type="term" value="C:cytoplasm"/>
    <property type="evidence" value="ECO:0007669"/>
    <property type="project" value="TreeGrafter"/>
</dbReference>
<dbReference type="GO" id="GO:0006355">
    <property type="term" value="P:regulation of DNA-templated transcription"/>
    <property type="evidence" value="ECO:0007669"/>
    <property type="project" value="InterPro"/>
</dbReference>
<dbReference type="Proteomes" id="UP001046870">
    <property type="component" value="Chromosome 8"/>
</dbReference>
<feature type="region of interest" description="Disordered" evidence="1">
    <location>
        <begin position="33"/>
        <end position="76"/>
    </location>
</feature>
<feature type="compositionally biased region" description="Low complexity" evidence="1">
    <location>
        <begin position="297"/>
        <end position="307"/>
    </location>
</feature>
<dbReference type="PANTHER" id="PTHR47282:SF1">
    <property type="entry name" value="PGC-1 AND ERR-INDUCED REGULATOR IN MUSCLE PROTEIN 1"/>
    <property type="match status" value="1"/>
</dbReference>
<organism evidence="2 3">
    <name type="scientific">Megalops atlanticus</name>
    <name type="common">Tarpon</name>
    <name type="synonym">Clupea gigantea</name>
    <dbReference type="NCBI Taxonomy" id="7932"/>
    <lineage>
        <taxon>Eukaryota</taxon>
        <taxon>Metazoa</taxon>
        <taxon>Chordata</taxon>
        <taxon>Craniata</taxon>
        <taxon>Vertebrata</taxon>
        <taxon>Euteleostomi</taxon>
        <taxon>Actinopterygii</taxon>
        <taxon>Neopterygii</taxon>
        <taxon>Teleostei</taxon>
        <taxon>Elopiformes</taxon>
        <taxon>Megalopidae</taxon>
        <taxon>Megalops</taxon>
    </lineage>
</organism>
<dbReference type="InterPro" id="IPR043442">
    <property type="entry name" value="Perm1"/>
</dbReference>
<evidence type="ECO:0000313" key="3">
    <source>
        <dbReference type="Proteomes" id="UP001046870"/>
    </source>
</evidence>
<gene>
    <name evidence="2" type="ORF">MATL_G00112200</name>
</gene>
<dbReference type="OrthoDB" id="8943218at2759"/>
<keyword evidence="3" id="KW-1185">Reference proteome</keyword>
<evidence type="ECO:0000313" key="2">
    <source>
        <dbReference type="EMBL" id="KAG7472746.1"/>
    </source>
</evidence>
<dbReference type="PANTHER" id="PTHR47282">
    <property type="entry name" value="PGC-1 AND ERR-INDUCED REGULATOR IN MUSCLE PROTEIN 1"/>
    <property type="match status" value="1"/>
</dbReference>
<dbReference type="GO" id="GO:0005634">
    <property type="term" value="C:nucleus"/>
    <property type="evidence" value="ECO:0007669"/>
    <property type="project" value="TreeGrafter"/>
</dbReference>
<feature type="region of interest" description="Disordered" evidence="1">
    <location>
        <begin position="123"/>
        <end position="193"/>
    </location>
</feature>
<feature type="region of interest" description="Disordered" evidence="1">
    <location>
        <begin position="226"/>
        <end position="324"/>
    </location>
</feature>
<evidence type="ECO:0000256" key="1">
    <source>
        <dbReference type="SAM" id="MobiDB-lite"/>
    </source>
</evidence>
<comment type="caution">
    <text evidence="2">The sequence shown here is derived from an EMBL/GenBank/DDBJ whole genome shotgun (WGS) entry which is preliminary data.</text>
</comment>
<proteinExistence type="predicted"/>
<dbReference type="GO" id="GO:0014850">
    <property type="term" value="P:response to muscle activity"/>
    <property type="evidence" value="ECO:0007669"/>
    <property type="project" value="TreeGrafter"/>
</dbReference>
<feature type="compositionally biased region" description="Low complexity" evidence="1">
    <location>
        <begin position="37"/>
        <end position="52"/>
    </location>
</feature>
<evidence type="ECO:0008006" key="4">
    <source>
        <dbReference type="Google" id="ProtNLM"/>
    </source>
</evidence>